<dbReference type="AlphaFoldDB" id="K9VY84"/>
<dbReference type="SUPFAM" id="SSF141571">
    <property type="entry name" value="Pentapeptide repeat-like"/>
    <property type="match status" value="1"/>
</dbReference>
<name>K9VY84_9CYAN</name>
<dbReference type="HOGENOM" id="CLU_2272680_0_0_3"/>
<keyword evidence="2" id="KW-1185">Reference proteome</keyword>
<proteinExistence type="predicted"/>
<dbReference type="RefSeq" id="WP_015203052.1">
    <property type="nucleotide sequence ID" value="NC_019753.1"/>
</dbReference>
<evidence type="ECO:0008006" key="3">
    <source>
        <dbReference type="Google" id="ProtNLM"/>
    </source>
</evidence>
<evidence type="ECO:0000313" key="2">
    <source>
        <dbReference type="Proteomes" id="UP000010472"/>
    </source>
</evidence>
<sequence>MIKFTELTFLKNANLRGANLRNANLSSAILEWGRGGREAEKVKRFLYEYFHTNSERTDFFCYYIYNGDIVYLIYQKVVLPYQNHCITSNIAKSIPLIKIFTF</sequence>
<dbReference type="KEGG" id="cep:Cri9333_2058"/>
<dbReference type="eggNOG" id="COG1357">
    <property type="taxonomic scope" value="Bacteria"/>
</dbReference>
<dbReference type="InterPro" id="IPR001646">
    <property type="entry name" value="5peptide_repeat"/>
</dbReference>
<evidence type="ECO:0000313" key="1">
    <source>
        <dbReference type="EMBL" id="AFZ12936.1"/>
    </source>
</evidence>
<protein>
    <recommendedName>
        <fullName evidence="3">Pentapeptide repeat protein</fullName>
    </recommendedName>
</protein>
<dbReference type="EMBL" id="CP003620">
    <property type="protein sequence ID" value="AFZ12936.1"/>
    <property type="molecule type" value="Genomic_DNA"/>
</dbReference>
<dbReference type="STRING" id="1173022.Cri9333_2058"/>
<reference evidence="1 2" key="1">
    <citation type="submission" date="2012-06" db="EMBL/GenBank/DDBJ databases">
        <title>Finished chromosome of genome of Crinalium epipsammum PCC 9333.</title>
        <authorList>
            <consortium name="US DOE Joint Genome Institute"/>
            <person name="Gugger M."/>
            <person name="Coursin T."/>
            <person name="Rippka R."/>
            <person name="Tandeau De Marsac N."/>
            <person name="Huntemann M."/>
            <person name="Wei C.-L."/>
            <person name="Han J."/>
            <person name="Detter J.C."/>
            <person name="Han C."/>
            <person name="Tapia R."/>
            <person name="Davenport K."/>
            <person name="Daligault H."/>
            <person name="Erkkila T."/>
            <person name="Gu W."/>
            <person name="Munk A.C.C."/>
            <person name="Teshima H."/>
            <person name="Xu Y."/>
            <person name="Chain P."/>
            <person name="Chen A."/>
            <person name="Krypides N."/>
            <person name="Mavromatis K."/>
            <person name="Markowitz V."/>
            <person name="Szeto E."/>
            <person name="Ivanova N."/>
            <person name="Mikhailova N."/>
            <person name="Ovchinnikova G."/>
            <person name="Pagani I."/>
            <person name="Pati A."/>
            <person name="Goodwin L."/>
            <person name="Peters L."/>
            <person name="Pitluck S."/>
            <person name="Woyke T."/>
            <person name="Kerfeld C."/>
        </authorList>
    </citation>
    <scope>NUCLEOTIDE SEQUENCE [LARGE SCALE GENOMIC DNA]</scope>
    <source>
        <strain evidence="1 2">PCC 9333</strain>
    </source>
</reference>
<gene>
    <name evidence="1" type="ORF">Cri9333_2058</name>
</gene>
<dbReference type="Proteomes" id="UP000010472">
    <property type="component" value="Chromosome"/>
</dbReference>
<organism evidence="1 2">
    <name type="scientific">Crinalium epipsammum PCC 9333</name>
    <dbReference type="NCBI Taxonomy" id="1173022"/>
    <lineage>
        <taxon>Bacteria</taxon>
        <taxon>Bacillati</taxon>
        <taxon>Cyanobacteriota</taxon>
        <taxon>Cyanophyceae</taxon>
        <taxon>Gomontiellales</taxon>
        <taxon>Gomontiellaceae</taxon>
        <taxon>Crinalium</taxon>
    </lineage>
</organism>
<dbReference type="Pfam" id="PF00805">
    <property type="entry name" value="Pentapeptide"/>
    <property type="match status" value="1"/>
</dbReference>
<accession>K9VY84</accession>